<sequence length="449" mass="47868">MRFDVVVVGGGAAGCAVAARLSRDDRITVGLLEAGPDHGPHDAAGWPPEMIDARAAPRTHDWEPDGPSCCSRAKVIGGSSTHNGCWAVLPAPPDLEWNAHWTDALVRPHVDSAMRTLRVRPFEDRTAWHQAVVARAAELGLPELADVNAPSAGAGWVPLNAVGRVRWHAAFAYLDPVRPRVTVLGDTLAVRLEFAGDRATGVHVLRSGRPELITADRIVLCAGAYGNPPLLARSGVGPPSSLRELGVPVRHSLQGVGRGLADHGGVGLFATARPALVARPDDHVTQTLVKARSSLADEYWDLHLVPWSETGRAGTHVYVMDPVSRGSVRTTSLDPRALPVIDHGFFTDQDGRDEQKLRDGVELARDLMKGLAEVDAAPAAEFSGYWHPVGTCAMGPVTDHSGRLHGIENVHVADASVIPIAPRANTHVITIAVADRMATLLAQEWGTGR</sequence>
<keyword evidence="4" id="KW-0274">FAD</keyword>
<dbReference type="Gene3D" id="3.50.50.60">
    <property type="entry name" value="FAD/NAD(P)-binding domain"/>
    <property type="match status" value="1"/>
</dbReference>
<keyword evidence="3" id="KW-0285">Flavoprotein</keyword>
<feature type="domain" description="Glucose-methanol-choline oxidoreductase C-terminal" evidence="6">
    <location>
        <begin position="322"/>
        <end position="434"/>
    </location>
</feature>
<dbReference type="Gene3D" id="3.30.410.40">
    <property type="match status" value="1"/>
</dbReference>
<evidence type="ECO:0000256" key="4">
    <source>
        <dbReference type="ARBA" id="ARBA00022827"/>
    </source>
</evidence>
<dbReference type="PANTHER" id="PTHR11552:SF147">
    <property type="entry name" value="CHOLINE DEHYDROGENASE, MITOCHONDRIAL"/>
    <property type="match status" value="1"/>
</dbReference>
<dbReference type="EMBL" id="JAXAVW010000064">
    <property type="protein sequence ID" value="MDX8037389.1"/>
    <property type="molecule type" value="Genomic_DNA"/>
</dbReference>
<comment type="cofactor">
    <cofactor evidence="1">
        <name>FAD</name>
        <dbReference type="ChEBI" id="CHEBI:57692"/>
    </cofactor>
</comment>
<dbReference type="InterPro" id="IPR007867">
    <property type="entry name" value="GMC_OxRtase_C"/>
</dbReference>
<dbReference type="Proteomes" id="UP001285521">
    <property type="component" value="Unassembled WGS sequence"/>
</dbReference>
<evidence type="ECO:0000256" key="1">
    <source>
        <dbReference type="ARBA" id="ARBA00001974"/>
    </source>
</evidence>
<dbReference type="InterPro" id="IPR012132">
    <property type="entry name" value="GMC_OxRdtase"/>
</dbReference>
<reference evidence="7 8" key="2">
    <citation type="submission" date="2023-11" db="EMBL/GenBank/DDBJ databases">
        <authorList>
            <person name="Lara A.C."/>
            <person name="Chronakova A."/>
        </authorList>
    </citation>
    <scope>NUCLEOTIDE SEQUENCE [LARGE SCALE GENOMIC DNA]</scope>
    <source>
        <strain evidence="7 8">BCCO 10_0856</strain>
    </source>
</reference>
<comment type="caution">
    <text evidence="7">The sequence shown here is derived from an EMBL/GenBank/DDBJ whole genome shotgun (WGS) entry which is preliminary data.</text>
</comment>
<feature type="domain" description="Glucose-methanol-choline oxidoreductase N-terminal" evidence="5">
    <location>
        <begin position="4"/>
        <end position="263"/>
    </location>
</feature>
<dbReference type="PANTHER" id="PTHR11552">
    <property type="entry name" value="GLUCOSE-METHANOL-CHOLINE GMC OXIDOREDUCTASE"/>
    <property type="match status" value="1"/>
</dbReference>
<dbReference type="RefSeq" id="WP_319972386.1">
    <property type="nucleotide sequence ID" value="NZ_JAXAVW010000064.1"/>
</dbReference>
<dbReference type="InterPro" id="IPR000172">
    <property type="entry name" value="GMC_OxRdtase_N"/>
</dbReference>
<evidence type="ECO:0000259" key="5">
    <source>
        <dbReference type="Pfam" id="PF00732"/>
    </source>
</evidence>
<evidence type="ECO:0000256" key="2">
    <source>
        <dbReference type="ARBA" id="ARBA00010790"/>
    </source>
</evidence>
<dbReference type="PROSITE" id="PS51257">
    <property type="entry name" value="PROKAR_LIPOPROTEIN"/>
    <property type="match status" value="1"/>
</dbReference>
<evidence type="ECO:0000256" key="3">
    <source>
        <dbReference type="ARBA" id="ARBA00022630"/>
    </source>
</evidence>
<dbReference type="Pfam" id="PF05199">
    <property type="entry name" value="GMC_oxred_C"/>
    <property type="match status" value="1"/>
</dbReference>
<accession>A0ABU4THB1</accession>
<dbReference type="PIRSF" id="PIRSF000137">
    <property type="entry name" value="Alcohol_oxidase"/>
    <property type="match status" value="1"/>
</dbReference>
<evidence type="ECO:0000313" key="7">
    <source>
        <dbReference type="EMBL" id="MDX8037389.1"/>
    </source>
</evidence>
<dbReference type="InterPro" id="IPR036188">
    <property type="entry name" value="FAD/NAD-bd_sf"/>
</dbReference>
<dbReference type="Pfam" id="PF00732">
    <property type="entry name" value="GMC_oxred_N"/>
    <property type="match status" value="1"/>
</dbReference>
<evidence type="ECO:0000313" key="8">
    <source>
        <dbReference type="Proteomes" id="UP001285521"/>
    </source>
</evidence>
<evidence type="ECO:0000259" key="6">
    <source>
        <dbReference type="Pfam" id="PF05199"/>
    </source>
</evidence>
<proteinExistence type="inferred from homology"/>
<reference evidence="7 8" key="1">
    <citation type="submission" date="2023-11" db="EMBL/GenBank/DDBJ databases">
        <title>Lentzea sokolovensis, sp. nov., Lentzea kristufkii, sp. nov., and Lentzea miocenensis, sp. nov., rare actinobacteria from Sokolov Coal Basin, Miocene lacustrine sediment, Czech Republic.</title>
        <authorList>
            <person name="Lara A."/>
            <person name="Kotroba L."/>
            <person name="Nouioui I."/>
            <person name="Neumann-Schaal M."/>
            <person name="Mast Y."/>
            <person name="Chronakova A."/>
        </authorList>
    </citation>
    <scope>NUCLEOTIDE SEQUENCE [LARGE SCALE GENOMIC DNA]</scope>
    <source>
        <strain evidence="7 8">BCCO 10_0856</strain>
    </source>
</reference>
<name>A0ABU4THB1_9PSEU</name>
<dbReference type="SUPFAM" id="SSF54373">
    <property type="entry name" value="FAD-linked reductases, C-terminal domain"/>
    <property type="match status" value="1"/>
</dbReference>
<gene>
    <name evidence="7" type="ORF">SK803_44955</name>
</gene>
<organism evidence="7 8">
    <name type="scientific">Lentzea miocenica</name>
    <dbReference type="NCBI Taxonomy" id="3095431"/>
    <lineage>
        <taxon>Bacteria</taxon>
        <taxon>Bacillati</taxon>
        <taxon>Actinomycetota</taxon>
        <taxon>Actinomycetes</taxon>
        <taxon>Pseudonocardiales</taxon>
        <taxon>Pseudonocardiaceae</taxon>
        <taxon>Lentzea</taxon>
    </lineage>
</organism>
<protein>
    <submittedName>
        <fullName evidence="7">FAD-dependent oxidoreductase</fullName>
    </submittedName>
</protein>
<dbReference type="SUPFAM" id="SSF51905">
    <property type="entry name" value="FAD/NAD(P)-binding domain"/>
    <property type="match status" value="1"/>
</dbReference>
<comment type="similarity">
    <text evidence="2">Belongs to the GMC oxidoreductase family.</text>
</comment>
<keyword evidence="8" id="KW-1185">Reference proteome</keyword>